<evidence type="ECO:0000256" key="1">
    <source>
        <dbReference type="SAM" id="MobiDB-lite"/>
    </source>
</evidence>
<keyword evidence="5" id="KW-1185">Reference proteome</keyword>
<evidence type="ECO:0000313" key="4">
    <source>
        <dbReference type="EMBL" id="TFB89940.1"/>
    </source>
</evidence>
<dbReference type="Proteomes" id="UP000297654">
    <property type="component" value="Unassembled WGS sequence"/>
</dbReference>
<dbReference type="RefSeq" id="WP_092112667.1">
    <property type="nucleotide sequence ID" value="NZ_FOCN01000030.1"/>
</dbReference>
<keyword evidence="2" id="KW-0472">Membrane</keyword>
<accession>A0A1H8LQ53</accession>
<feature type="domain" description="DUF8175" evidence="3">
    <location>
        <begin position="50"/>
        <end position="238"/>
    </location>
</feature>
<dbReference type="InterPro" id="IPR058488">
    <property type="entry name" value="DUF8175"/>
</dbReference>
<feature type="transmembrane region" description="Helical" evidence="2">
    <location>
        <begin position="15"/>
        <end position="34"/>
    </location>
</feature>
<dbReference type="Pfam" id="PF26526">
    <property type="entry name" value="DUF8175"/>
    <property type="match status" value="1"/>
</dbReference>
<feature type="compositionally biased region" description="Polar residues" evidence="1">
    <location>
        <begin position="46"/>
        <end position="58"/>
    </location>
</feature>
<name>A0A1H8LQ53_9MICO</name>
<sequence length="242" mass="24780">MTNTEQRSPFSRPGFIAAAIVVGIIVLAAIIVLVTSLTRGSDDNDAQPTEDPSTSSTPGAEASDESVCGLSGLETESALTAAPTNEWELVGSVAAPTDPEGSGPGATSDQFRTCFAHTAEGALFAAVNSVAASTDSRNSSRMWELLADGPAKDTVKAAGEQPTSTGNTRLQVAGFKVNNYSADEATIDVAYTITSEGGALVSYPAVLRWEAGDWKVVVTETGAPIAPGPLSNLGGYIPWSGV</sequence>
<reference evidence="4 5" key="1">
    <citation type="submission" date="2019-03" db="EMBL/GenBank/DDBJ databases">
        <title>Genomics of glacier-inhabiting Cryobacterium strains.</title>
        <authorList>
            <person name="Liu Q."/>
            <person name="Xin Y.-H."/>
        </authorList>
    </citation>
    <scope>NUCLEOTIDE SEQUENCE [LARGE SCALE GENOMIC DNA]</scope>
    <source>
        <strain evidence="4 5">Hh15</strain>
    </source>
</reference>
<organism evidence="4 5">
    <name type="scientific">Cryobacterium luteum</name>
    <dbReference type="NCBI Taxonomy" id="1424661"/>
    <lineage>
        <taxon>Bacteria</taxon>
        <taxon>Bacillati</taxon>
        <taxon>Actinomycetota</taxon>
        <taxon>Actinomycetes</taxon>
        <taxon>Micrococcales</taxon>
        <taxon>Microbacteriaceae</taxon>
        <taxon>Cryobacterium</taxon>
    </lineage>
</organism>
<dbReference type="STRING" id="1424661.SAMN05216281_13015"/>
<keyword evidence="2" id="KW-0812">Transmembrane</keyword>
<gene>
    <name evidence="4" type="ORF">E3O10_07395</name>
</gene>
<proteinExistence type="predicted"/>
<dbReference type="AlphaFoldDB" id="A0A1H8LQ53"/>
<dbReference type="OrthoDB" id="4428031at2"/>
<evidence type="ECO:0000259" key="3">
    <source>
        <dbReference type="Pfam" id="PF26526"/>
    </source>
</evidence>
<dbReference type="EMBL" id="SOFF01000028">
    <property type="protein sequence ID" value="TFB89940.1"/>
    <property type="molecule type" value="Genomic_DNA"/>
</dbReference>
<evidence type="ECO:0000313" key="5">
    <source>
        <dbReference type="Proteomes" id="UP000297654"/>
    </source>
</evidence>
<feature type="region of interest" description="Disordered" evidence="1">
    <location>
        <begin position="39"/>
        <end position="67"/>
    </location>
</feature>
<comment type="caution">
    <text evidence="4">The sequence shown here is derived from an EMBL/GenBank/DDBJ whole genome shotgun (WGS) entry which is preliminary data.</text>
</comment>
<protein>
    <recommendedName>
        <fullName evidence="3">DUF8175 domain-containing protein</fullName>
    </recommendedName>
</protein>
<keyword evidence="2" id="KW-1133">Transmembrane helix</keyword>
<evidence type="ECO:0000256" key="2">
    <source>
        <dbReference type="SAM" id="Phobius"/>
    </source>
</evidence>